<dbReference type="InterPro" id="IPR013094">
    <property type="entry name" value="AB_hydrolase_3"/>
</dbReference>
<dbReference type="OrthoDB" id="408631at2759"/>
<dbReference type="Pfam" id="PF07859">
    <property type="entry name" value="Abhydrolase_3"/>
    <property type="match status" value="1"/>
</dbReference>
<evidence type="ECO:0000256" key="1">
    <source>
        <dbReference type="ARBA" id="ARBA00022801"/>
    </source>
</evidence>
<name>A0A5N5X9D6_9EURO</name>
<sequence>MSKPSLHSEWRAFLAQNPTVSHDDDQRNAAFFTSPGGSLLATHVSSMDTRVPARDDHQIPIRIYVPKENQSSNRIIIFYHSGAFLEGSVDTEDISCRYMAMGCRSTVISVDYRLSLAYAYPVPMDDAWDAFEYVVRNLPTIMPKHMTPVRLVVSGTSSGGQLAAIVSQRARDWLRDSRNAAVAANIILSGVLLRAPVTVRGTDGAFIPPAFRELHQSWAEELETNLDRLGMAENHDLLGVPIEERTQPDAYPLWGRFDGLPKTYIQICDVDILRDDAVCYARGLRNAGVEVRLSMYESLPHIFWVYAPGLEVSRQAQEDCVNGLGWLLGSTE</sequence>
<keyword evidence="1 3" id="KW-0378">Hydrolase</keyword>
<dbReference type="EMBL" id="ML732188">
    <property type="protein sequence ID" value="KAB8075880.1"/>
    <property type="molecule type" value="Genomic_DNA"/>
</dbReference>
<reference evidence="3 4" key="1">
    <citation type="submission" date="2019-04" db="EMBL/GenBank/DDBJ databases">
        <title>Friends and foes A comparative genomics study of 23 Aspergillus species from section Flavi.</title>
        <authorList>
            <consortium name="DOE Joint Genome Institute"/>
            <person name="Kjaerbolling I."/>
            <person name="Vesth T."/>
            <person name="Frisvad J.C."/>
            <person name="Nybo J.L."/>
            <person name="Theobald S."/>
            <person name="Kildgaard S."/>
            <person name="Isbrandt T."/>
            <person name="Kuo A."/>
            <person name="Sato A."/>
            <person name="Lyhne E.K."/>
            <person name="Kogle M.E."/>
            <person name="Wiebenga A."/>
            <person name="Kun R.S."/>
            <person name="Lubbers R.J."/>
            <person name="Makela M.R."/>
            <person name="Barry K."/>
            <person name="Chovatia M."/>
            <person name="Clum A."/>
            <person name="Daum C."/>
            <person name="Haridas S."/>
            <person name="He G."/>
            <person name="LaButti K."/>
            <person name="Lipzen A."/>
            <person name="Mondo S."/>
            <person name="Riley R."/>
            <person name="Salamov A."/>
            <person name="Simmons B.A."/>
            <person name="Magnuson J.K."/>
            <person name="Henrissat B."/>
            <person name="Mortensen U.H."/>
            <person name="Larsen T.O."/>
            <person name="Devries R.P."/>
            <person name="Grigoriev I.V."/>
            <person name="Machida M."/>
            <person name="Baker S.E."/>
            <person name="Andersen M.R."/>
        </authorList>
    </citation>
    <scope>NUCLEOTIDE SEQUENCE [LARGE SCALE GENOMIC DNA]</scope>
    <source>
        <strain evidence="3 4">CBS 151.66</strain>
    </source>
</reference>
<dbReference type="PANTHER" id="PTHR48081:SF8">
    <property type="entry name" value="ALPHA_BETA HYDROLASE FOLD-3 DOMAIN-CONTAINING PROTEIN-RELATED"/>
    <property type="match status" value="1"/>
</dbReference>
<accession>A0A5N5X9D6</accession>
<keyword evidence="4" id="KW-1185">Reference proteome</keyword>
<proteinExistence type="predicted"/>
<dbReference type="InterPro" id="IPR050300">
    <property type="entry name" value="GDXG_lipolytic_enzyme"/>
</dbReference>
<dbReference type="GO" id="GO:0016787">
    <property type="term" value="F:hydrolase activity"/>
    <property type="evidence" value="ECO:0007669"/>
    <property type="project" value="UniProtKB-KW"/>
</dbReference>
<gene>
    <name evidence="3" type="ORF">BDV29DRAFT_171207</name>
</gene>
<dbReference type="InterPro" id="IPR029058">
    <property type="entry name" value="AB_hydrolase_fold"/>
</dbReference>
<evidence type="ECO:0000313" key="4">
    <source>
        <dbReference type="Proteomes" id="UP000326565"/>
    </source>
</evidence>
<dbReference type="Proteomes" id="UP000326565">
    <property type="component" value="Unassembled WGS sequence"/>
</dbReference>
<protein>
    <submittedName>
        <fullName evidence="3">Alpha/Beta hydrolase protein</fullName>
    </submittedName>
</protein>
<dbReference type="SUPFAM" id="SSF53474">
    <property type="entry name" value="alpha/beta-Hydrolases"/>
    <property type="match status" value="1"/>
</dbReference>
<evidence type="ECO:0000313" key="3">
    <source>
        <dbReference type="EMBL" id="KAB8075880.1"/>
    </source>
</evidence>
<organism evidence="3 4">
    <name type="scientific">Aspergillus leporis</name>
    <dbReference type="NCBI Taxonomy" id="41062"/>
    <lineage>
        <taxon>Eukaryota</taxon>
        <taxon>Fungi</taxon>
        <taxon>Dikarya</taxon>
        <taxon>Ascomycota</taxon>
        <taxon>Pezizomycotina</taxon>
        <taxon>Eurotiomycetes</taxon>
        <taxon>Eurotiomycetidae</taxon>
        <taxon>Eurotiales</taxon>
        <taxon>Aspergillaceae</taxon>
        <taxon>Aspergillus</taxon>
        <taxon>Aspergillus subgen. Circumdati</taxon>
    </lineage>
</organism>
<feature type="domain" description="Alpha/beta hydrolase fold-3" evidence="2">
    <location>
        <begin position="76"/>
        <end position="304"/>
    </location>
</feature>
<dbReference type="Gene3D" id="3.40.50.1820">
    <property type="entry name" value="alpha/beta hydrolase"/>
    <property type="match status" value="1"/>
</dbReference>
<dbReference type="PANTHER" id="PTHR48081">
    <property type="entry name" value="AB HYDROLASE SUPERFAMILY PROTEIN C4A8.06C"/>
    <property type="match status" value="1"/>
</dbReference>
<dbReference type="AlphaFoldDB" id="A0A5N5X9D6"/>
<evidence type="ECO:0000259" key="2">
    <source>
        <dbReference type="Pfam" id="PF07859"/>
    </source>
</evidence>